<dbReference type="GO" id="GO:0006751">
    <property type="term" value="P:glutathione catabolic process"/>
    <property type="evidence" value="ECO:0007669"/>
    <property type="project" value="UniProtKB-UniRule"/>
</dbReference>
<evidence type="ECO:0000256" key="9">
    <source>
        <dbReference type="PIRSR" id="PIRSR600101-1"/>
    </source>
</evidence>
<dbReference type="PANTHER" id="PTHR43199:SF1">
    <property type="entry name" value="GLUTATHIONE HYDROLASE PROENZYME"/>
    <property type="match status" value="1"/>
</dbReference>
<evidence type="ECO:0000256" key="6">
    <source>
        <dbReference type="ARBA" id="ARBA00023145"/>
    </source>
</evidence>
<dbReference type="NCBIfam" id="TIGR00066">
    <property type="entry name" value="g_glut_trans"/>
    <property type="match status" value="1"/>
</dbReference>
<keyword evidence="6 11" id="KW-0865">Zymogen</keyword>
<reference evidence="14" key="1">
    <citation type="submission" date="2022-01" db="EMBL/GenBank/DDBJ databases">
        <title>Nocardioidaceae gen. sp. A5X3R13.</title>
        <authorList>
            <person name="Lopez Marin M.A."/>
            <person name="Uhlik O."/>
        </authorList>
    </citation>
    <scope>NUCLEOTIDE SEQUENCE</scope>
    <source>
        <strain evidence="14">A5X3R13</strain>
    </source>
</reference>
<protein>
    <recommendedName>
        <fullName evidence="11">Glutathione hydrolase proenzyme</fullName>
        <ecNumber evidence="11">2.3.2.2</ecNumber>
        <ecNumber evidence="11">3.4.19.13</ecNumber>
    </recommendedName>
    <component>
        <recommendedName>
            <fullName evidence="11">Glutathione hydrolase large chain</fullName>
        </recommendedName>
    </component>
    <component>
        <recommendedName>
            <fullName evidence="11">Glutathione hydrolase small chain</fullName>
        </recommendedName>
    </component>
</protein>
<dbReference type="PRINTS" id="PR01210">
    <property type="entry name" value="GGTRANSPTASE"/>
</dbReference>
<keyword evidence="5 11" id="KW-0378">Hydrolase</keyword>
<comment type="similarity">
    <text evidence="3 11">Belongs to the gamma-glutamyltransferase family.</text>
</comment>
<feature type="signal peptide" evidence="13">
    <location>
        <begin position="1"/>
        <end position="29"/>
    </location>
</feature>
<gene>
    <name evidence="14" type="primary">ggt</name>
    <name evidence="14" type="ORF">L0C25_18890</name>
</gene>
<dbReference type="GO" id="GO:0036374">
    <property type="term" value="F:glutathione hydrolase activity"/>
    <property type="evidence" value="ECO:0007669"/>
    <property type="project" value="UniProtKB-UniRule"/>
</dbReference>
<feature type="active site" description="Nucleophile" evidence="9">
    <location>
        <position position="425"/>
    </location>
</feature>
<evidence type="ECO:0000256" key="3">
    <source>
        <dbReference type="ARBA" id="ARBA00009381"/>
    </source>
</evidence>
<feature type="binding site" evidence="10">
    <location>
        <position position="125"/>
    </location>
    <ligand>
        <name>L-glutamate</name>
        <dbReference type="ChEBI" id="CHEBI:29985"/>
    </ligand>
</feature>
<evidence type="ECO:0000256" key="10">
    <source>
        <dbReference type="PIRSR" id="PIRSR600101-2"/>
    </source>
</evidence>
<comment type="catalytic activity">
    <reaction evidence="8 11">
        <text>an N-terminal (5-L-glutamyl)-[peptide] + an alpha-amino acid = 5-L-glutamyl amino acid + an N-terminal L-alpha-aminoacyl-[peptide]</text>
        <dbReference type="Rhea" id="RHEA:23904"/>
        <dbReference type="Rhea" id="RHEA-COMP:9780"/>
        <dbReference type="Rhea" id="RHEA-COMP:9795"/>
        <dbReference type="ChEBI" id="CHEBI:77644"/>
        <dbReference type="ChEBI" id="CHEBI:78597"/>
        <dbReference type="ChEBI" id="CHEBI:78599"/>
        <dbReference type="ChEBI" id="CHEBI:78608"/>
        <dbReference type="EC" id="2.3.2.2"/>
    </reaction>
</comment>
<dbReference type="GO" id="GO:0103068">
    <property type="term" value="F:leukotriene C4 gamma-glutamyl transferase activity"/>
    <property type="evidence" value="ECO:0007669"/>
    <property type="project" value="UniProtKB-EC"/>
</dbReference>
<dbReference type="KEGG" id="sgrg:L0C25_18890"/>
<dbReference type="InterPro" id="IPR029055">
    <property type="entry name" value="Ntn_hydrolases_N"/>
</dbReference>
<comment type="catalytic activity">
    <reaction evidence="2 11">
        <text>glutathione + H2O = L-cysteinylglycine + L-glutamate</text>
        <dbReference type="Rhea" id="RHEA:28807"/>
        <dbReference type="ChEBI" id="CHEBI:15377"/>
        <dbReference type="ChEBI" id="CHEBI:29985"/>
        <dbReference type="ChEBI" id="CHEBI:57925"/>
        <dbReference type="ChEBI" id="CHEBI:61694"/>
        <dbReference type="EC" id="3.4.19.13"/>
    </reaction>
</comment>
<dbReference type="InterPro" id="IPR043137">
    <property type="entry name" value="GGT_ssub_C"/>
</dbReference>
<comment type="pathway">
    <text evidence="11">Sulfur metabolism; glutathione metabolism.</text>
</comment>
<dbReference type="Gene3D" id="1.10.246.130">
    <property type="match status" value="1"/>
</dbReference>
<dbReference type="PANTHER" id="PTHR43199">
    <property type="entry name" value="GLUTATHIONE HYDROLASE"/>
    <property type="match status" value="1"/>
</dbReference>
<dbReference type="Proteomes" id="UP001164390">
    <property type="component" value="Chromosome"/>
</dbReference>
<evidence type="ECO:0000313" key="15">
    <source>
        <dbReference type="Proteomes" id="UP001164390"/>
    </source>
</evidence>
<keyword evidence="11" id="KW-0317">Glutathione biosynthesis</keyword>
<feature type="chain" id="PRO_5041234603" description="Glutathione hydrolase proenzyme" evidence="13">
    <location>
        <begin position="30"/>
        <end position="616"/>
    </location>
</feature>
<feature type="binding site" evidence="10">
    <location>
        <begin position="488"/>
        <end position="489"/>
    </location>
    <ligand>
        <name>L-glutamate</name>
        <dbReference type="ChEBI" id="CHEBI:29985"/>
    </ligand>
</feature>
<evidence type="ECO:0000256" key="7">
    <source>
        <dbReference type="ARBA" id="ARBA00023315"/>
    </source>
</evidence>
<dbReference type="InterPro" id="IPR051792">
    <property type="entry name" value="GGT_bact"/>
</dbReference>
<sequence>MPKHRALSAVIAITTATALATVSAPIALAGPDDPSGRDATRALPPPAGENQYVARGRGGAVSSVDANATRIGVKVLKAGGTATDAAVATAAALGVTEPYSTGIGGGGYFVHYNARSGKVQTIDGRETAPAAFPHDAFIDPETGEPYPFFPDRVTSGVSVGTPGTLATWKAATDRWGKRSLAGNLRPATNLARKGFTVDQTFYDQTEDNAERFAAFTSTSDLYLPGGEPPAVGSRFRNPDLARTYDKIAAEGPKAFYRGAMAREIASAVQDPPTTGESDLPVPPGHMTVKDLNNYDVRSQRPTHLKYHGLDVYGMAPSSSGGTTVGEALNILENFRLGKARTPRSLHAYLEASATAFADRGAYVGDSAFNDVPTDELTSQKFADGRACTIDPDQAAEKPVPAGEIDGDPCATDASPAKPDAEGLSTSHLSVVDKWGNAVAYTLTIEQTGGSGILVPGRGFLLNNELTDFSAEYEADDPNRPQAYARPRSSMSPTIVLDDGELKLLVGSPGGSTIITTVLQVLLNRLDLDMNLPQAVAAPRASQRNTAEVSAEPEFIDAYGAALEKYGHVLVPSGDEFTPDAEIGAVAAIEVRPNGNLVAVAEPTRRGGGTAGVVRPR</sequence>
<comment type="catalytic activity">
    <reaction evidence="1 11">
        <text>an S-substituted glutathione + H2O = an S-substituted L-cysteinylglycine + L-glutamate</text>
        <dbReference type="Rhea" id="RHEA:59468"/>
        <dbReference type="ChEBI" id="CHEBI:15377"/>
        <dbReference type="ChEBI" id="CHEBI:29985"/>
        <dbReference type="ChEBI" id="CHEBI:90779"/>
        <dbReference type="ChEBI" id="CHEBI:143103"/>
        <dbReference type="EC" id="3.4.19.13"/>
    </reaction>
</comment>
<accession>A0AA46TG57</accession>
<evidence type="ECO:0000256" key="4">
    <source>
        <dbReference type="ARBA" id="ARBA00022679"/>
    </source>
</evidence>
<keyword evidence="13" id="KW-0732">Signal</keyword>
<dbReference type="SUPFAM" id="SSF56235">
    <property type="entry name" value="N-terminal nucleophile aminohydrolases (Ntn hydrolases)"/>
    <property type="match status" value="1"/>
</dbReference>
<dbReference type="GO" id="GO:0006750">
    <property type="term" value="P:glutathione biosynthetic process"/>
    <property type="evidence" value="ECO:0007669"/>
    <property type="project" value="UniProtKB-KW"/>
</dbReference>
<dbReference type="RefSeq" id="WP_271633325.1">
    <property type="nucleotide sequence ID" value="NZ_CP094970.1"/>
</dbReference>
<dbReference type="InterPro" id="IPR043138">
    <property type="entry name" value="GGT_lsub"/>
</dbReference>
<name>A0AA46TG57_9ACTN</name>
<evidence type="ECO:0000256" key="11">
    <source>
        <dbReference type="RuleBase" id="RU368036"/>
    </source>
</evidence>
<evidence type="ECO:0000256" key="12">
    <source>
        <dbReference type="SAM" id="MobiDB-lite"/>
    </source>
</evidence>
<organism evidence="14 15">
    <name type="scientific">Solicola gregarius</name>
    <dbReference type="NCBI Taxonomy" id="2908642"/>
    <lineage>
        <taxon>Bacteria</taxon>
        <taxon>Bacillati</taxon>
        <taxon>Actinomycetota</taxon>
        <taxon>Actinomycetes</taxon>
        <taxon>Propionibacteriales</taxon>
        <taxon>Nocardioidaceae</taxon>
        <taxon>Solicola</taxon>
    </lineage>
</organism>
<dbReference type="AlphaFoldDB" id="A0AA46TG57"/>
<evidence type="ECO:0000256" key="2">
    <source>
        <dbReference type="ARBA" id="ARBA00001089"/>
    </source>
</evidence>
<dbReference type="Pfam" id="PF01019">
    <property type="entry name" value="G_glu_transpept"/>
    <property type="match status" value="1"/>
</dbReference>
<keyword evidence="15" id="KW-1185">Reference proteome</keyword>
<comment type="PTM">
    <text evidence="11">Cleaved by autocatalysis into a large and a small subunit.</text>
</comment>
<evidence type="ECO:0000313" key="14">
    <source>
        <dbReference type="EMBL" id="UYM04578.1"/>
    </source>
</evidence>
<feature type="binding site" evidence="10">
    <location>
        <position position="467"/>
    </location>
    <ligand>
        <name>L-glutamate</name>
        <dbReference type="ChEBI" id="CHEBI:29985"/>
    </ligand>
</feature>
<evidence type="ECO:0000256" key="13">
    <source>
        <dbReference type="SAM" id="SignalP"/>
    </source>
</evidence>
<dbReference type="EMBL" id="CP094970">
    <property type="protein sequence ID" value="UYM04578.1"/>
    <property type="molecule type" value="Genomic_DNA"/>
</dbReference>
<evidence type="ECO:0000256" key="1">
    <source>
        <dbReference type="ARBA" id="ARBA00001049"/>
    </source>
</evidence>
<dbReference type="EC" id="2.3.2.2" evidence="11"/>
<dbReference type="InterPro" id="IPR000101">
    <property type="entry name" value="GGT_peptidase"/>
</dbReference>
<keyword evidence="7 11" id="KW-0012">Acyltransferase</keyword>
<comment type="subunit">
    <text evidence="11">This enzyme consists of two polypeptide chains, which are synthesized in precursor form from a single polypeptide.</text>
</comment>
<proteinExistence type="inferred from homology"/>
<dbReference type="EC" id="3.4.19.13" evidence="11"/>
<dbReference type="Gene3D" id="3.60.20.40">
    <property type="match status" value="1"/>
</dbReference>
<evidence type="ECO:0000256" key="8">
    <source>
        <dbReference type="ARBA" id="ARBA00047417"/>
    </source>
</evidence>
<feature type="binding site" evidence="10">
    <location>
        <position position="510"/>
    </location>
    <ligand>
        <name>L-glutamate</name>
        <dbReference type="ChEBI" id="CHEBI:29985"/>
    </ligand>
</feature>
<evidence type="ECO:0000256" key="5">
    <source>
        <dbReference type="ARBA" id="ARBA00022801"/>
    </source>
</evidence>
<keyword evidence="4 11" id="KW-0808">Transferase</keyword>
<feature type="region of interest" description="Disordered" evidence="12">
    <location>
        <begin position="29"/>
        <end position="51"/>
    </location>
</feature>